<dbReference type="EMBL" id="BCSY01000065">
    <property type="protein sequence ID" value="GAS96966.1"/>
    <property type="molecule type" value="Genomic_DNA"/>
</dbReference>
<comment type="caution">
    <text evidence="1">The sequence shown here is derived from an EMBL/GenBank/DDBJ whole genome shotgun (WGS) entry which is preliminary data.</text>
</comment>
<gene>
    <name evidence="1" type="ORF">RMCC_3932</name>
</gene>
<name>A0A100WEV2_MYCCR</name>
<organism evidence="1 2">
    <name type="scientific">Mycolicibacterium canariasense</name>
    <name type="common">Mycobacterium canariasense</name>
    <dbReference type="NCBI Taxonomy" id="228230"/>
    <lineage>
        <taxon>Bacteria</taxon>
        <taxon>Bacillati</taxon>
        <taxon>Actinomycetota</taxon>
        <taxon>Actinomycetes</taxon>
        <taxon>Mycobacteriales</taxon>
        <taxon>Mycobacteriaceae</taxon>
        <taxon>Mycolicibacterium</taxon>
    </lineage>
</organism>
<dbReference type="Proteomes" id="UP000069443">
    <property type="component" value="Unassembled WGS sequence"/>
</dbReference>
<protein>
    <submittedName>
        <fullName evidence="1">Uncharacterized protein</fullName>
    </submittedName>
</protein>
<accession>A0A100WEV2</accession>
<proteinExistence type="predicted"/>
<reference evidence="2" key="1">
    <citation type="journal article" date="2016" name="Genome Announc.">
        <title>Draft Genome Sequences of Five Rapidly Growing Mycobacterium Species, M. thermoresistibile, M. fortuitum subsp. acetamidolyticum, M. canariasense, M. brisbanense, and M. novocastrense.</title>
        <authorList>
            <person name="Katahira K."/>
            <person name="Ogura Y."/>
            <person name="Gotoh Y."/>
            <person name="Hayashi T."/>
        </authorList>
    </citation>
    <scope>NUCLEOTIDE SEQUENCE [LARGE SCALE GENOMIC DNA]</scope>
    <source>
        <strain evidence="2">JCM15298</strain>
    </source>
</reference>
<keyword evidence="2" id="KW-1185">Reference proteome</keyword>
<dbReference type="AlphaFoldDB" id="A0A100WEV2"/>
<evidence type="ECO:0000313" key="2">
    <source>
        <dbReference type="Proteomes" id="UP000069443"/>
    </source>
</evidence>
<evidence type="ECO:0000313" key="1">
    <source>
        <dbReference type="EMBL" id="GAS96966.1"/>
    </source>
</evidence>
<reference evidence="2" key="2">
    <citation type="submission" date="2016-02" db="EMBL/GenBank/DDBJ databases">
        <title>Draft genome sequence of five rapidly growing Mycobacterium species.</title>
        <authorList>
            <person name="Katahira K."/>
            <person name="Gotou Y."/>
            <person name="Iida K."/>
            <person name="Ogura Y."/>
            <person name="Hayashi T."/>
        </authorList>
    </citation>
    <scope>NUCLEOTIDE SEQUENCE [LARGE SCALE GENOMIC DNA]</scope>
    <source>
        <strain evidence="2">JCM15298</strain>
    </source>
</reference>
<sequence length="66" mass="6788">MSIAAASATSWDAWRNAVGAGAVGAAAPIKAAVNSGVVPIAIGFATRFHESHMTPTPTLLPTHYLW</sequence>